<dbReference type="RefSeq" id="XP_046011815.1">
    <property type="nucleotide sequence ID" value="XM_046154289.1"/>
</dbReference>
<dbReference type="Proteomes" id="UP000756346">
    <property type="component" value="Unassembled WGS sequence"/>
</dbReference>
<keyword evidence="4" id="KW-1185">Reference proteome</keyword>
<dbReference type="AlphaFoldDB" id="A0A9P8Y7K5"/>
<comment type="caution">
    <text evidence="3">The sequence shown here is derived from an EMBL/GenBank/DDBJ whole genome shotgun (WGS) entry which is preliminary data.</text>
</comment>
<name>A0A9P8Y7K5_9PEZI</name>
<keyword evidence="2" id="KW-0732">Signal</keyword>
<dbReference type="GeneID" id="70183835"/>
<feature type="region of interest" description="Disordered" evidence="1">
    <location>
        <begin position="52"/>
        <end position="74"/>
    </location>
</feature>
<proteinExistence type="predicted"/>
<dbReference type="EMBL" id="JAGTJQ010000006">
    <property type="protein sequence ID" value="KAH7029527.1"/>
    <property type="molecule type" value="Genomic_DNA"/>
</dbReference>
<evidence type="ECO:0000313" key="3">
    <source>
        <dbReference type="EMBL" id="KAH7029527.1"/>
    </source>
</evidence>
<feature type="signal peptide" evidence="2">
    <location>
        <begin position="1"/>
        <end position="16"/>
    </location>
</feature>
<protein>
    <recommendedName>
        <fullName evidence="5">Secreted protein</fullName>
    </recommendedName>
</protein>
<evidence type="ECO:0000256" key="1">
    <source>
        <dbReference type="SAM" id="MobiDB-lite"/>
    </source>
</evidence>
<gene>
    <name evidence="3" type="ORF">B0I36DRAFT_325944</name>
</gene>
<sequence length="123" mass="13377">MRFWPRGASLLPFASSILFPTVYQLSQQANRRTSCPTFSLYSRSTAPKACALDPKKAGKSRGTPEGGQGYRAGSATPPRLSVCLVPVWSVHTTENPSADRVLNLSLAPMMHVSLGHSYTGRHF</sequence>
<reference evidence="3" key="1">
    <citation type="journal article" date="2021" name="Nat. Commun.">
        <title>Genetic determinants of endophytism in the Arabidopsis root mycobiome.</title>
        <authorList>
            <person name="Mesny F."/>
            <person name="Miyauchi S."/>
            <person name="Thiergart T."/>
            <person name="Pickel B."/>
            <person name="Atanasova L."/>
            <person name="Karlsson M."/>
            <person name="Huettel B."/>
            <person name="Barry K.W."/>
            <person name="Haridas S."/>
            <person name="Chen C."/>
            <person name="Bauer D."/>
            <person name="Andreopoulos W."/>
            <person name="Pangilinan J."/>
            <person name="LaButti K."/>
            <person name="Riley R."/>
            <person name="Lipzen A."/>
            <person name="Clum A."/>
            <person name="Drula E."/>
            <person name="Henrissat B."/>
            <person name="Kohler A."/>
            <person name="Grigoriev I.V."/>
            <person name="Martin F.M."/>
            <person name="Hacquard S."/>
        </authorList>
    </citation>
    <scope>NUCLEOTIDE SEQUENCE</scope>
    <source>
        <strain evidence="3">MPI-CAGE-CH-0230</strain>
    </source>
</reference>
<accession>A0A9P8Y7K5</accession>
<evidence type="ECO:0000313" key="4">
    <source>
        <dbReference type="Proteomes" id="UP000756346"/>
    </source>
</evidence>
<evidence type="ECO:0008006" key="5">
    <source>
        <dbReference type="Google" id="ProtNLM"/>
    </source>
</evidence>
<feature type="chain" id="PRO_5040441456" description="Secreted protein" evidence="2">
    <location>
        <begin position="17"/>
        <end position="123"/>
    </location>
</feature>
<organism evidence="3 4">
    <name type="scientific">Microdochium trichocladiopsis</name>
    <dbReference type="NCBI Taxonomy" id="1682393"/>
    <lineage>
        <taxon>Eukaryota</taxon>
        <taxon>Fungi</taxon>
        <taxon>Dikarya</taxon>
        <taxon>Ascomycota</taxon>
        <taxon>Pezizomycotina</taxon>
        <taxon>Sordariomycetes</taxon>
        <taxon>Xylariomycetidae</taxon>
        <taxon>Xylariales</taxon>
        <taxon>Microdochiaceae</taxon>
        <taxon>Microdochium</taxon>
    </lineage>
</organism>
<evidence type="ECO:0000256" key="2">
    <source>
        <dbReference type="SAM" id="SignalP"/>
    </source>
</evidence>